<evidence type="ECO:0000256" key="1">
    <source>
        <dbReference type="SAM" id="Phobius"/>
    </source>
</evidence>
<feature type="transmembrane region" description="Helical" evidence="1">
    <location>
        <begin position="34"/>
        <end position="51"/>
    </location>
</feature>
<dbReference type="GO" id="GO:0006355">
    <property type="term" value="P:regulation of DNA-templated transcription"/>
    <property type="evidence" value="ECO:0007669"/>
    <property type="project" value="InterPro"/>
</dbReference>
<dbReference type="InterPro" id="IPR035965">
    <property type="entry name" value="PAS-like_dom_sf"/>
</dbReference>
<name>A0A0G0TZU7_9BACT</name>
<dbReference type="InterPro" id="IPR000014">
    <property type="entry name" value="PAS"/>
</dbReference>
<protein>
    <recommendedName>
        <fullName evidence="2">PAS domain-containing protein</fullName>
    </recommendedName>
</protein>
<feature type="domain" description="PAS" evidence="2">
    <location>
        <begin position="178"/>
        <end position="226"/>
    </location>
</feature>
<organism evidence="3 4">
    <name type="scientific">Candidatus Daviesbacteria bacterium GW2011_GWA2_40_9</name>
    <dbReference type="NCBI Taxonomy" id="1618424"/>
    <lineage>
        <taxon>Bacteria</taxon>
        <taxon>Candidatus Daviesiibacteriota</taxon>
    </lineage>
</organism>
<dbReference type="SMART" id="SM00091">
    <property type="entry name" value="PAS"/>
    <property type="match status" value="1"/>
</dbReference>
<comment type="caution">
    <text evidence="3">The sequence shown here is derived from an EMBL/GenBank/DDBJ whole genome shotgun (WGS) entry which is preliminary data.</text>
</comment>
<evidence type="ECO:0000313" key="4">
    <source>
        <dbReference type="Proteomes" id="UP000034601"/>
    </source>
</evidence>
<dbReference type="AlphaFoldDB" id="A0A0G0TZU7"/>
<keyword evidence="1" id="KW-1133">Transmembrane helix</keyword>
<accession>A0A0G0TZU7</accession>
<dbReference type="EMBL" id="LCAB01000013">
    <property type="protein sequence ID" value="KKR82424.1"/>
    <property type="molecule type" value="Genomic_DNA"/>
</dbReference>
<evidence type="ECO:0000313" key="3">
    <source>
        <dbReference type="EMBL" id="KKR82424.1"/>
    </source>
</evidence>
<dbReference type="InterPro" id="IPR013767">
    <property type="entry name" value="PAS_fold"/>
</dbReference>
<dbReference type="Pfam" id="PF00989">
    <property type="entry name" value="PAS"/>
    <property type="match status" value="1"/>
</dbReference>
<keyword evidence="1" id="KW-0472">Membrane</keyword>
<evidence type="ECO:0000259" key="2">
    <source>
        <dbReference type="PROSITE" id="PS50112"/>
    </source>
</evidence>
<dbReference type="PROSITE" id="PS50112">
    <property type="entry name" value="PAS"/>
    <property type="match status" value="1"/>
</dbReference>
<keyword evidence="1" id="KW-0812">Transmembrane</keyword>
<dbReference type="Proteomes" id="UP000034601">
    <property type="component" value="Unassembled WGS sequence"/>
</dbReference>
<gene>
    <name evidence="3" type="ORF">UU29_C0013G0012</name>
</gene>
<dbReference type="Gene3D" id="3.30.450.20">
    <property type="entry name" value="PAS domain"/>
    <property type="match status" value="1"/>
</dbReference>
<feature type="transmembrane region" description="Helical" evidence="1">
    <location>
        <begin position="63"/>
        <end position="79"/>
    </location>
</feature>
<dbReference type="NCBIfam" id="TIGR00229">
    <property type="entry name" value="sensory_box"/>
    <property type="match status" value="1"/>
</dbReference>
<feature type="transmembrane region" description="Helical" evidence="1">
    <location>
        <begin position="140"/>
        <end position="161"/>
    </location>
</feature>
<proteinExistence type="predicted"/>
<dbReference type="CDD" id="cd00130">
    <property type="entry name" value="PAS"/>
    <property type="match status" value="1"/>
</dbReference>
<sequence>MSMFFSEFFVFFLASLLTLILTYFKVSTNTLQQIIAFLLAVLLIFSSRVVFSRSPKIQGLKAHYILLFLTASFVQLLVISTGGFYSPFLIVLHLYTLGSSFLLNSRSSLSFLVLSVALLVMNILLNSQMLALFQDDPGTVLLYFVSFVVVIPLAQFLMYTYHIKDTISKILKEYIQIGEKREESILQGLSEIVVVTDKNLTVISVNESAEKSLGVNAAGIIGKSLLAAVPLKDEAKNPIKAEALSADKVIADKTTRIIQGLLFQFKSDTQPRRVIVQARPITDSDGEVNQIVFIINDALISDSWQRHSDLEQSRAKFRSLAENLTKSLLGSKLNDKALWAELLVNIEEDLLTAQEIEDHLIKKIISFQDVAFMAKEIVSSKQQLASGLGIYLNFVLPKEEIAENALLSLAESDFPKEALPVSGFTIPTDKKWLEEVLKKAVDLFLLLASEKSGTKVQLAVIKQGDKAIIISLSCPYPPLDPRQQTELFTQYYGSLQTTTTLKLGSGLEGFIIKSVTSQLNIPLTVKVADSPPCLVLELSLAKVAPNTLDTTHEVVSQ</sequence>
<dbReference type="SUPFAM" id="SSF55785">
    <property type="entry name" value="PYP-like sensor domain (PAS domain)"/>
    <property type="match status" value="1"/>
</dbReference>
<reference evidence="3 4" key="1">
    <citation type="journal article" date="2015" name="Nature">
        <title>rRNA introns, odd ribosomes, and small enigmatic genomes across a large radiation of phyla.</title>
        <authorList>
            <person name="Brown C.T."/>
            <person name="Hug L.A."/>
            <person name="Thomas B.C."/>
            <person name="Sharon I."/>
            <person name="Castelle C.J."/>
            <person name="Singh A."/>
            <person name="Wilkins M.J."/>
            <person name="Williams K.H."/>
            <person name="Banfield J.F."/>
        </authorList>
    </citation>
    <scope>NUCLEOTIDE SEQUENCE [LARGE SCALE GENOMIC DNA]</scope>
</reference>
<feature type="transmembrane region" description="Helical" evidence="1">
    <location>
        <begin position="111"/>
        <end position="134"/>
    </location>
</feature>